<reference evidence="1 2" key="1">
    <citation type="submission" date="2023-07" db="EMBL/GenBank/DDBJ databases">
        <title>Comparative genomics of wheat-associated soil bacteria to identify genetic determinants of phenazine resistance.</title>
        <authorList>
            <person name="Mouncey N."/>
        </authorList>
    </citation>
    <scope>NUCLEOTIDE SEQUENCE [LARGE SCALE GENOMIC DNA]</scope>
    <source>
        <strain evidence="1 2">W4I11</strain>
    </source>
</reference>
<dbReference type="Proteomes" id="UP001237780">
    <property type="component" value="Unassembled WGS sequence"/>
</dbReference>
<name>A0ABU0S6B6_9HYPH</name>
<keyword evidence="2" id="KW-1185">Reference proteome</keyword>
<proteinExistence type="predicted"/>
<evidence type="ECO:0000313" key="1">
    <source>
        <dbReference type="EMBL" id="MDQ0996303.1"/>
    </source>
</evidence>
<dbReference type="EMBL" id="JAUSZT010000002">
    <property type="protein sequence ID" value="MDQ0996303.1"/>
    <property type="molecule type" value="Genomic_DNA"/>
</dbReference>
<evidence type="ECO:0000313" key="2">
    <source>
        <dbReference type="Proteomes" id="UP001237780"/>
    </source>
</evidence>
<comment type="caution">
    <text evidence="1">The sequence shown here is derived from an EMBL/GenBank/DDBJ whole genome shotgun (WGS) entry which is preliminary data.</text>
</comment>
<gene>
    <name evidence="1" type="ORF">QFZ34_001480</name>
</gene>
<accession>A0ABU0S6B6</accession>
<protein>
    <submittedName>
        <fullName evidence="1">Uncharacterized protein</fullName>
    </submittedName>
</protein>
<organism evidence="1 2">
    <name type="scientific">Phyllobacterium ifriqiyense</name>
    <dbReference type="NCBI Taxonomy" id="314238"/>
    <lineage>
        <taxon>Bacteria</taxon>
        <taxon>Pseudomonadati</taxon>
        <taxon>Pseudomonadota</taxon>
        <taxon>Alphaproteobacteria</taxon>
        <taxon>Hyphomicrobiales</taxon>
        <taxon>Phyllobacteriaceae</taxon>
        <taxon>Phyllobacterium</taxon>
    </lineage>
</organism>
<sequence>MKLRSALLGTFISISPVAAIAQPAIGRWH</sequence>